<feature type="region of interest" description="Disordered" evidence="1">
    <location>
        <begin position="115"/>
        <end position="175"/>
    </location>
</feature>
<feature type="compositionally biased region" description="Polar residues" evidence="1">
    <location>
        <begin position="151"/>
        <end position="170"/>
    </location>
</feature>
<dbReference type="Proteomes" id="UP001583177">
    <property type="component" value="Unassembled WGS sequence"/>
</dbReference>
<sequence>MEPPMLETRSFNQVRLTTFANRDSAKSTRDISQTDENCTPEKYEAESIFEAQSGANEKTVRDVVNEEPSVTIPAALDMGQPTFEHTPNGQAAHHSCLLNDNCDGTFTQVGEYTSNLQNGSKRPALVKSKTPLPADASPMVEPQPPTKLATVRQQEQLAASQEKALSSSVPDENEENTVDEMMLNPIYKTRLISTEASESSALSALSRTPSLQNFQQPLSEATAFSGKSFVQSKREIPVEETKSRVLRIGRSSPKDAPRTPHDATQENWRLVSKVFTGRQFYQPKRGHFAALLASLRKRNISLRSRAAFDATMPRSVRLLIAHITGEQLPVPCKSCASGRGPFKRCVAISKKASSEITNGIVCCTNCASKNNLQRKCSVEEMLAQPRIAGSEVAAPGVNQIITPKVHSMRPSQPTTARGIDSEHKERLAPASNEQGGLSINSRTFKVDSRLTFEVRVIPVDGSLLLDNGPSSRKLCSLATGKVMVELEGNAPFVIGPHGMFQLMPGRSGRVTNASQVDAVLHVSILEK</sequence>
<name>A0ABR3XT62_9PEZI</name>
<dbReference type="Pfam" id="PF12511">
    <property type="entry name" value="DUF3716"/>
    <property type="match status" value="1"/>
</dbReference>
<comment type="caution">
    <text evidence="2">The sequence shown here is derived from an EMBL/GenBank/DDBJ whole genome shotgun (WGS) entry which is preliminary data.</text>
</comment>
<organism evidence="2 3">
    <name type="scientific">Diaporthe australafricana</name>
    <dbReference type="NCBI Taxonomy" id="127596"/>
    <lineage>
        <taxon>Eukaryota</taxon>
        <taxon>Fungi</taxon>
        <taxon>Dikarya</taxon>
        <taxon>Ascomycota</taxon>
        <taxon>Pezizomycotina</taxon>
        <taxon>Sordariomycetes</taxon>
        <taxon>Sordariomycetidae</taxon>
        <taxon>Diaporthales</taxon>
        <taxon>Diaporthaceae</taxon>
        <taxon>Diaporthe</taxon>
    </lineage>
</organism>
<dbReference type="EMBL" id="JAWRVE010000010">
    <property type="protein sequence ID" value="KAL1879197.1"/>
    <property type="molecule type" value="Genomic_DNA"/>
</dbReference>
<feature type="region of interest" description="Disordered" evidence="1">
    <location>
        <begin position="407"/>
        <end position="438"/>
    </location>
</feature>
<evidence type="ECO:0000256" key="1">
    <source>
        <dbReference type="SAM" id="MobiDB-lite"/>
    </source>
</evidence>
<accession>A0ABR3XT62</accession>
<proteinExistence type="predicted"/>
<keyword evidence="3" id="KW-1185">Reference proteome</keyword>
<gene>
    <name evidence="2" type="ORF">Daus18300_001776</name>
</gene>
<evidence type="ECO:0000313" key="2">
    <source>
        <dbReference type="EMBL" id="KAL1879197.1"/>
    </source>
</evidence>
<evidence type="ECO:0000313" key="3">
    <source>
        <dbReference type="Proteomes" id="UP001583177"/>
    </source>
</evidence>
<reference evidence="2 3" key="1">
    <citation type="journal article" date="2024" name="IMA Fungus">
        <title>IMA Genome - F19 : A genome assembly and annotation guide to empower mycologists, including annotated draft genome sequences of Ceratocystis pirilliformis, Diaporthe australafricana, Fusarium ophioides, Paecilomyces lecythidis, and Sporothrix stenoceras.</title>
        <authorList>
            <person name="Aylward J."/>
            <person name="Wilson A.M."/>
            <person name="Visagie C.M."/>
            <person name="Spraker J."/>
            <person name="Barnes I."/>
            <person name="Buitendag C."/>
            <person name="Ceriani C."/>
            <person name="Del Mar Angel L."/>
            <person name="du Plessis D."/>
            <person name="Fuchs T."/>
            <person name="Gasser K."/>
            <person name="Kramer D."/>
            <person name="Li W."/>
            <person name="Munsamy K."/>
            <person name="Piso A."/>
            <person name="Price J.L."/>
            <person name="Sonnekus B."/>
            <person name="Thomas C."/>
            <person name="van der Nest A."/>
            <person name="van Dijk A."/>
            <person name="van Heerden A."/>
            <person name="van Vuuren N."/>
            <person name="Yilmaz N."/>
            <person name="Duong T.A."/>
            <person name="van der Merwe N.A."/>
            <person name="Wingfield M.J."/>
            <person name="Wingfield B.D."/>
        </authorList>
    </citation>
    <scope>NUCLEOTIDE SEQUENCE [LARGE SCALE GENOMIC DNA]</scope>
    <source>
        <strain evidence="2 3">CMW 18300</strain>
    </source>
</reference>
<protein>
    <submittedName>
        <fullName evidence="2">Uncharacterized protein</fullName>
    </submittedName>
</protein>
<dbReference type="InterPro" id="IPR022190">
    <property type="entry name" value="DUF3716"/>
</dbReference>